<evidence type="ECO:0000256" key="1">
    <source>
        <dbReference type="SAM" id="MobiDB-lite"/>
    </source>
</evidence>
<feature type="region of interest" description="Disordered" evidence="1">
    <location>
        <begin position="62"/>
        <end position="87"/>
    </location>
</feature>
<sequence length="365" mass="40928">MSSQLSWSSSLSVDELKLITRLSLSPDIRIGLLRGTIKLKDISTNDILPAVSSNNVTTLSESSASVPLKESQHMNVSESSTTRQSKAVKQQPDLTFSLFDSVIRMVNELKPFTGSISERAMLWNQVYQGYLDEGGNPGRNIEWLKNQVNEALDQHEGEENLVGRTSLAGSIVDQHHCVLASLLEGIAYQRYKSYMETPEESSRRRQVWNFISSNYTSKCPNHRSKLANTAIGKQIRDASLAAFCRTLPRPPRINSVPNVETVSDDDIMILGDDGEFHPFHLTAASASSSNKKEEQINVPGTSTVQTIKRSRSEDDQARRKTRVEARKGKKIRTTLQKPKSNVHERSMRATEDLLKLLKQTSHNHR</sequence>
<dbReference type="AlphaFoldDB" id="A0AA38PJK5"/>
<evidence type="ECO:0000313" key="2">
    <source>
        <dbReference type="EMBL" id="KAJ3844147.1"/>
    </source>
</evidence>
<reference evidence="2" key="1">
    <citation type="submission" date="2022-08" db="EMBL/GenBank/DDBJ databases">
        <authorList>
            <consortium name="DOE Joint Genome Institute"/>
            <person name="Min B."/>
            <person name="Riley R."/>
            <person name="Sierra-Patev S."/>
            <person name="Naranjo-Ortiz M."/>
            <person name="Looney B."/>
            <person name="Konkel Z."/>
            <person name="Slot J.C."/>
            <person name="Sakamoto Y."/>
            <person name="Steenwyk J.L."/>
            <person name="Rokas A."/>
            <person name="Carro J."/>
            <person name="Camarero S."/>
            <person name="Ferreira P."/>
            <person name="Molpeceres G."/>
            <person name="Ruiz-Duenas F.J."/>
            <person name="Serrano A."/>
            <person name="Henrissat B."/>
            <person name="Drula E."/>
            <person name="Hughes K.W."/>
            <person name="Mata J.L."/>
            <person name="Ishikawa N.K."/>
            <person name="Vargas-Isla R."/>
            <person name="Ushijima S."/>
            <person name="Smith C.A."/>
            <person name="Ahrendt S."/>
            <person name="Andreopoulos W."/>
            <person name="He G."/>
            <person name="Labutti K."/>
            <person name="Lipzen A."/>
            <person name="Ng V."/>
            <person name="Sandor L."/>
            <person name="Barry K."/>
            <person name="Martinez A.T."/>
            <person name="Xiao Y."/>
            <person name="Gibbons J.G."/>
            <person name="Terashima K."/>
            <person name="Hibbett D.S."/>
            <person name="Grigoriev I.V."/>
        </authorList>
    </citation>
    <scope>NUCLEOTIDE SEQUENCE</scope>
    <source>
        <strain evidence="2">TFB9207</strain>
    </source>
</reference>
<evidence type="ECO:0000313" key="3">
    <source>
        <dbReference type="Proteomes" id="UP001163846"/>
    </source>
</evidence>
<gene>
    <name evidence="2" type="ORF">F5878DRAFT_602763</name>
</gene>
<feature type="compositionally biased region" description="Polar residues" evidence="1">
    <location>
        <begin position="73"/>
        <end position="87"/>
    </location>
</feature>
<dbReference type="EMBL" id="MU805959">
    <property type="protein sequence ID" value="KAJ3844147.1"/>
    <property type="molecule type" value="Genomic_DNA"/>
</dbReference>
<feature type="compositionally biased region" description="Basic and acidic residues" evidence="1">
    <location>
        <begin position="310"/>
        <end position="326"/>
    </location>
</feature>
<accession>A0AA38PJK5</accession>
<name>A0AA38PJK5_9AGAR</name>
<feature type="region of interest" description="Disordered" evidence="1">
    <location>
        <begin position="285"/>
        <end position="329"/>
    </location>
</feature>
<feature type="compositionally biased region" description="Polar residues" evidence="1">
    <location>
        <begin position="298"/>
        <end position="307"/>
    </location>
</feature>
<proteinExistence type="predicted"/>
<organism evidence="2 3">
    <name type="scientific">Lentinula raphanica</name>
    <dbReference type="NCBI Taxonomy" id="153919"/>
    <lineage>
        <taxon>Eukaryota</taxon>
        <taxon>Fungi</taxon>
        <taxon>Dikarya</taxon>
        <taxon>Basidiomycota</taxon>
        <taxon>Agaricomycotina</taxon>
        <taxon>Agaricomycetes</taxon>
        <taxon>Agaricomycetidae</taxon>
        <taxon>Agaricales</taxon>
        <taxon>Marasmiineae</taxon>
        <taxon>Omphalotaceae</taxon>
        <taxon>Lentinula</taxon>
    </lineage>
</organism>
<dbReference type="Proteomes" id="UP001163846">
    <property type="component" value="Unassembled WGS sequence"/>
</dbReference>
<comment type="caution">
    <text evidence="2">The sequence shown here is derived from an EMBL/GenBank/DDBJ whole genome shotgun (WGS) entry which is preliminary data.</text>
</comment>
<keyword evidence="3" id="KW-1185">Reference proteome</keyword>
<protein>
    <submittedName>
        <fullName evidence="2">Uncharacterized protein</fullName>
    </submittedName>
</protein>